<dbReference type="PROSITE" id="PS00889">
    <property type="entry name" value="CNMP_BINDING_2"/>
    <property type="match status" value="1"/>
</dbReference>
<name>A0A1G9CCM5_9BACT</name>
<gene>
    <name evidence="2" type="ORF">SAMN05660337_0630</name>
</gene>
<dbReference type="PROSITE" id="PS50042">
    <property type="entry name" value="CNMP_BINDING_3"/>
    <property type="match status" value="1"/>
</dbReference>
<dbReference type="EMBL" id="FNGA01000001">
    <property type="protein sequence ID" value="SDK49433.1"/>
    <property type="molecule type" value="Genomic_DNA"/>
</dbReference>
<feature type="domain" description="Cyclic nucleotide-binding" evidence="1">
    <location>
        <begin position="10"/>
        <end position="143"/>
    </location>
</feature>
<dbReference type="OrthoDB" id="9784809at2"/>
<dbReference type="PANTHER" id="PTHR11635:SF152">
    <property type="entry name" value="CAMP-DEPENDENT PROTEIN KINASE TYPE I REGULATORY SUBUNIT-RELATED"/>
    <property type="match status" value="1"/>
</dbReference>
<dbReference type="InterPro" id="IPR050503">
    <property type="entry name" value="cAMP-dep_PK_reg_su-like"/>
</dbReference>
<dbReference type="Gene3D" id="2.60.120.10">
    <property type="entry name" value="Jelly Rolls"/>
    <property type="match status" value="1"/>
</dbReference>
<proteinExistence type="predicted"/>
<dbReference type="InterPro" id="IPR000595">
    <property type="entry name" value="cNMP-bd_dom"/>
</dbReference>
<organism evidence="2 3">
    <name type="scientific">Maridesulfovibrio ferrireducens</name>
    <dbReference type="NCBI Taxonomy" id="246191"/>
    <lineage>
        <taxon>Bacteria</taxon>
        <taxon>Pseudomonadati</taxon>
        <taxon>Thermodesulfobacteriota</taxon>
        <taxon>Desulfovibrionia</taxon>
        <taxon>Desulfovibrionales</taxon>
        <taxon>Desulfovibrionaceae</taxon>
        <taxon>Maridesulfovibrio</taxon>
    </lineage>
</organism>
<dbReference type="STRING" id="246191.SAMN05660337_0630"/>
<dbReference type="PANTHER" id="PTHR11635">
    <property type="entry name" value="CAMP-DEPENDENT PROTEIN KINASE REGULATORY CHAIN"/>
    <property type="match status" value="1"/>
</dbReference>
<dbReference type="InterPro" id="IPR018490">
    <property type="entry name" value="cNMP-bd_dom_sf"/>
</dbReference>
<keyword evidence="3" id="KW-1185">Reference proteome</keyword>
<evidence type="ECO:0000313" key="2">
    <source>
        <dbReference type="EMBL" id="SDK49433.1"/>
    </source>
</evidence>
<sequence>MTDSWKLIPIFNDLKDEELFHVQNIFRKISVRSGTNIISEGEEGHEMFILVDGKVKISKAMLMKGMSVPLLEMENPRKVLASLDDSTFPVFGEIALIDNDHRSATVTVVEDSDFLITDREKFFALIEKHPATGNKLLLTIGKRLAATVRKNNGELVKLTTALALALSRTR</sequence>
<dbReference type="Pfam" id="PF00027">
    <property type="entry name" value="cNMP_binding"/>
    <property type="match status" value="1"/>
</dbReference>
<accession>A0A1G9CCM5</accession>
<dbReference type="SMART" id="SM00100">
    <property type="entry name" value="cNMP"/>
    <property type="match status" value="1"/>
</dbReference>
<protein>
    <submittedName>
        <fullName evidence="2">Cyclic nucleotide-binding domain-containing protein</fullName>
    </submittedName>
</protein>
<evidence type="ECO:0000259" key="1">
    <source>
        <dbReference type="PROSITE" id="PS50042"/>
    </source>
</evidence>
<dbReference type="InterPro" id="IPR014710">
    <property type="entry name" value="RmlC-like_jellyroll"/>
</dbReference>
<dbReference type="SUPFAM" id="SSF51206">
    <property type="entry name" value="cAMP-binding domain-like"/>
    <property type="match status" value="1"/>
</dbReference>
<dbReference type="PROSITE" id="PS00888">
    <property type="entry name" value="CNMP_BINDING_1"/>
    <property type="match status" value="1"/>
</dbReference>
<dbReference type="RefSeq" id="WP_092158115.1">
    <property type="nucleotide sequence ID" value="NZ_FNGA01000001.1"/>
</dbReference>
<dbReference type="Proteomes" id="UP000199053">
    <property type="component" value="Unassembled WGS sequence"/>
</dbReference>
<reference evidence="3" key="1">
    <citation type="submission" date="2016-10" db="EMBL/GenBank/DDBJ databases">
        <authorList>
            <person name="Varghese N."/>
            <person name="Submissions S."/>
        </authorList>
    </citation>
    <scope>NUCLEOTIDE SEQUENCE [LARGE SCALE GENOMIC DNA]</scope>
    <source>
        <strain evidence="3">DSM 16995</strain>
    </source>
</reference>
<dbReference type="GO" id="GO:0005829">
    <property type="term" value="C:cytosol"/>
    <property type="evidence" value="ECO:0007669"/>
    <property type="project" value="TreeGrafter"/>
</dbReference>
<dbReference type="GO" id="GO:0005952">
    <property type="term" value="C:cAMP-dependent protein kinase complex"/>
    <property type="evidence" value="ECO:0007669"/>
    <property type="project" value="InterPro"/>
</dbReference>
<dbReference type="InterPro" id="IPR018488">
    <property type="entry name" value="cNMP-bd_CS"/>
</dbReference>
<dbReference type="AlphaFoldDB" id="A0A1G9CCM5"/>
<evidence type="ECO:0000313" key="3">
    <source>
        <dbReference type="Proteomes" id="UP000199053"/>
    </source>
</evidence>
<dbReference type="CDD" id="cd00038">
    <property type="entry name" value="CAP_ED"/>
    <property type="match status" value="1"/>
</dbReference>